<proteinExistence type="predicted"/>
<comment type="caution">
    <text evidence="1">The sequence shown here is derived from an EMBL/GenBank/DDBJ whole genome shotgun (WGS) entry which is preliminary data.</text>
</comment>
<dbReference type="EMBL" id="MQMG01000040">
    <property type="protein sequence ID" value="OKO91260.1"/>
    <property type="molecule type" value="Genomic_DNA"/>
</dbReference>
<gene>
    <name evidence="1" type="ORF">BRO54_2798</name>
</gene>
<organism evidence="1 2">
    <name type="scientific">Geobacillus proteiniphilus</name>
    <dbReference type="NCBI Taxonomy" id="860353"/>
    <lineage>
        <taxon>Bacteria</taxon>
        <taxon>Bacillati</taxon>
        <taxon>Bacillota</taxon>
        <taxon>Bacilli</taxon>
        <taxon>Bacillales</taxon>
        <taxon>Anoxybacillaceae</taxon>
        <taxon>Geobacillus</taxon>
    </lineage>
</organism>
<dbReference type="Proteomes" id="UP000186030">
    <property type="component" value="Unassembled WGS sequence"/>
</dbReference>
<evidence type="ECO:0000313" key="1">
    <source>
        <dbReference type="EMBL" id="OKO91260.1"/>
    </source>
</evidence>
<protein>
    <submittedName>
        <fullName evidence="1">Uncharacterized protein</fullName>
    </submittedName>
</protein>
<evidence type="ECO:0000313" key="2">
    <source>
        <dbReference type="Proteomes" id="UP000186030"/>
    </source>
</evidence>
<reference evidence="2" key="2">
    <citation type="submission" date="2017-01" db="EMBL/GenBank/DDBJ databases">
        <title>Genome sequencing and annotation of Geobacillus sp. 1017, a Hydrocarbon-Oxidizing Thermophilic Bacterium Isolated from a Heavy Oil Reservoir (China).</title>
        <authorList>
            <person name="Kadnikov V.V."/>
            <person name="Mardanov A.V."/>
            <person name="Poltaraus A.B."/>
            <person name="Sokolova D.S."/>
            <person name="Semenova E.M."/>
            <person name="Ravin N.V."/>
            <person name="Tourova T.P."/>
            <person name="Nazina T.N."/>
        </authorList>
    </citation>
    <scope>NUCLEOTIDE SEQUENCE [LARGE SCALE GENOMIC DNA]</scope>
    <source>
        <strain evidence="2">1017</strain>
    </source>
</reference>
<name>A0A1Q5STG7_9BACL</name>
<sequence length="88" mass="10334">MSHTNNPVSYLFSAASRFSFPFRQIFSKRSFRPLARKVGWLDHPLPALSPPSGQRFIRAVHLEDALRYIIFQQEKENFTFFLTILCSR</sequence>
<dbReference type="AlphaFoldDB" id="A0A1Q5STG7"/>
<accession>A0A1Q5STG7</accession>
<reference evidence="1 2" key="1">
    <citation type="submission" date="2016-11" db="EMBL/GenBank/DDBJ databases">
        <authorList>
            <person name="Kadnikov V."/>
            <person name="Nazina T."/>
        </authorList>
    </citation>
    <scope>NUCLEOTIDE SEQUENCE [LARGE SCALE GENOMIC DNA]</scope>
    <source>
        <strain evidence="1 2">1017</strain>
    </source>
</reference>